<dbReference type="InterPro" id="IPR015797">
    <property type="entry name" value="NUDIX_hydrolase-like_dom_sf"/>
</dbReference>
<evidence type="ECO:0000256" key="1">
    <source>
        <dbReference type="ARBA" id="ARBA00022801"/>
    </source>
</evidence>
<dbReference type="GO" id="GO:0016787">
    <property type="term" value="F:hydrolase activity"/>
    <property type="evidence" value="ECO:0007669"/>
    <property type="project" value="UniProtKB-KW"/>
</dbReference>
<dbReference type="Pfam" id="PF00293">
    <property type="entry name" value="NUDIX"/>
    <property type="match status" value="1"/>
</dbReference>
<dbReference type="PROSITE" id="PS00893">
    <property type="entry name" value="NUDIX_BOX"/>
    <property type="match status" value="1"/>
</dbReference>
<gene>
    <name evidence="4" type="ORF">FBF83_06905</name>
</gene>
<proteinExistence type="inferred from homology"/>
<dbReference type="Proteomes" id="UP000310541">
    <property type="component" value="Unassembled WGS sequence"/>
</dbReference>
<keyword evidence="1 2" id="KW-0378">Hydrolase</keyword>
<accession>A0A4U1MNC7</accession>
<organism evidence="4 5">
    <name type="scientific">Guptibacillus hwajinpoensis</name>
    <dbReference type="NCBI Taxonomy" id="208199"/>
    <lineage>
        <taxon>Bacteria</taxon>
        <taxon>Bacillati</taxon>
        <taxon>Bacillota</taxon>
        <taxon>Bacilli</taxon>
        <taxon>Bacillales</taxon>
        <taxon>Guptibacillaceae</taxon>
        <taxon>Guptibacillus</taxon>
    </lineage>
</organism>
<evidence type="ECO:0000259" key="3">
    <source>
        <dbReference type="PROSITE" id="PS51462"/>
    </source>
</evidence>
<dbReference type="AlphaFoldDB" id="A0A4U1MNC7"/>
<dbReference type="Gene3D" id="3.90.79.10">
    <property type="entry name" value="Nucleoside Triphosphate Pyrophosphohydrolase"/>
    <property type="match status" value="1"/>
</dbReference>
<dbReference type="InterPro" id="IPR000086">
    <property type="entry name" value="NUDIX_hydrolase_dom"/>
</dbReference>
<reference evidence="4 5" key="1">
    <citation type="submission" date="2019-04" db="EMBL/GenBank/DDBJ databases">
        <title>Genome sequence of Bacillus hwajinpoensis strain Y2.</title>
        <authorList>
            <person name="Fair J.L."/>
            <person name="Maclea K.S."/>
        </authorList>
    </citation>
    <scope>NUCLEOTIDE SEQUENCE [LARGE SCALE GENOMIC DNA]</scope>
    <source>
        <strain evidence="4 5">Y2</strain>
    </source>
</reference>
<evidence type="ECO:0000313" key="5">
    <source>
        <dbReference type="Proteomes" id="UP000310541"/>
    </source>
</evidence>
<evidence type="ECO:0000313" key="4">
    <source>
        <dbReference type="EMBL" id="TKD72497.1"/>
    </source>
</evidence>
<comment type="similarity">
    <text evidence="2">Belongs to the Nudix hydrolase family.</text>
</comment>
<dbReference type="InterPro" id="IPR020476">
    <property type="entry name" value="Nudix_hydrolase"/>
</dbReference>
<protein>
    <submittedName>
        <fullName evidence="4">NUDIX domain-containing protein</fullName>
    </submittedName>
</protein>
<name>A0A4U1MNC7_9BACL</name>
<dbReference type="EMBL" id="SWFM01000001">
    <property type="protein sequence ID" value="TKD72497.1"/>
    <property type="molecule type" value="Genomic_DNA"/>
</dbReference>
<evidence type="ECO:0000256" key="2">
    <source>
        <dbReference type="RuleBase" id="RU003476"/>
    </source>
</evidence>
<dbReference type="PANTHER" id="PTHR43736:SF2">
    <property type="entry name" value="MUTT_NUDIX FAMILY PROTEIN"/>
    <property type="match status" value="1"/>
</dbReference>
<dbReference type="PRINTS" id="PR00502">
    <property type="entry name" value="NUDIXFAMILY"/>
</dbReference>
<dbReference type="PROSITE" id="PS51462">
    <property type="entry name" value="NUDIX"/>
    <property type="match status" value="1"/>
</dbReference>
<sequence>MARNRAGVVIIKDRNVALIKRVKNNETYYVLPGGGIEHGETYEQAATREAFEELGVTVQVGPLFATIVDGGEQYYFTANILSGEFGSGTGEEFENRSSGTYQAVWIPITAINQVNVYPTAIASHLIENDNSEKSRREP</sequence>
<dbReference type="InterPro" id="IPR020084">
    <property type="entry name" value="NUDIX_hydrolase_CS"/>
</dbReference>
<feature type="domain" description="Nudix hydrolase" evidence="3">
    <location>
        <begin position="1"/>
        <end position="127"/>
    </location>
</feature>
<dbReference type="OrthoDB" id="511483at2"/>
<dbReference type="PANTHER" id="PTHR43736">
    <property type="entry name" value="ADP-RIBOSE PYROPHOSPHATASE"/>
    <property type="match status" value="1"/>
</dbReference>
<comment type="caution">
    <text evidence="4">The sequence shown here is derived from an EMBL/GenBank/DDBJ whole genome shotgun (WGS) entry which is preliminary data.</text>
</comment>
<dbReference type="CDD" id="cd04669">
    <property type="entry name" value="NUDIX_Hydrolase"/>
    <property type="match status" value="1"/>
</dbReference>
<dbReference type="SUPFAM" id="SSF55811">
    <property type="entry name" value="Nudix"/>
    <property type="match status" value="1"/>
</dbReference>
<dbReference type="RefSeq" id="WP_136946347.1">
    <property type="nucleotide sequence ID" value="NZ_SWFM01000001.1"/>
</dbReference>